<dbReference type="PROSITE" id="PS51138">
    <property type="entry name" value="ENT"/>
    <property type="match status" value="1"/>
</dbReference>
<name>A0AAN7ZSF9_9COLE</name>
<dbReference type="Proteomes" id="UP001329430">
    <property type="component" value="Chromosome 3"/>
</dbReference>
<keyword evidence="2" id="KW-0539">Nucleus</keyword>
<keyword evidence="6" id="KW-1185">Reference proteome</keyword>
<dbReference type="InterPro" id="IPR033482">
    <property type="entry name" value="EMSY"/>
</dbReference>
<evidence type="ECO:0000313" key="5">
    <source>
        <dbReference type="EMBL" id="KAK5647018.1"/>
    </source>
</evidence>
<evidence type="ECO:0000256" key="3">
    <source>
        <dbReference type="SAM" id="MobiDB-lite"/>
    </source>
</evidence>
<dbReference type="SUPFAM" id="SSF158639">
    <property type="entry name" value="ENT-like"/>
    <property type="match status" value="1"/>
</dbReference>
<evidence type="ECO:0000259" key="4">
    <source>
        <dbReference type="PROSITE" id="PS51138"/>
    </source>
</evidence>
<dbReference type="GO" id="GO:0005654">
    <property type="term" value="C:nucleoplasm"/>
    <property type="evidence" value="ECO:0007669"/>
    <property type="project" value="TreeGrafter"/>
</dbReference>
<comment type="subcellular location">
    <subcellularLocation>
        <location evidence="1">Nucleus</location>
    </subcellularLocation>
</comment>
<dbReference type="InterPro" id="IPR005491">
    <property type="entry name" value="ENT_dom"/>
</dbReference>
<comment type="caution">
    <text evidence="5">The sequence shown here is derived from an EMBL/GenBank/DDBJ whole genome shotgun (WGS) entry which is preliminary data.</text>
</comment>
<dbReference type="PANTHER" id="PTHR16500:SF3">
    <property type="entry name" value="BRCA2-INTERACTING TRANSCRIPTIONAL REPRESSOR EMSY"/>
    <property type="match status" value="1"/>
</dbReference>
<evidence type="ECO:0000256" key="1">
    <source>
        <dbReference type="ARBA" id="ARBA00004123"/>
    </source>
</evidence>
<gene>
    <name evidence="5" type="ORF">RI129_005482</name>
</gene>
<dbReference type="Gene3D" id="1.10.1240.40">
    <property type="entry name" value="ENT domain"/>
    <property type="match status" value="1"/>
</dbReference>
<feature type="domain" description="ENT" evidence="4">
    <location>
        <begin position="13"/>
        <end position="98"/>
    </location>
</feature>
<organism evidence="5 6">
    <name type="scientific">Pyrocoelia pectoralis</name>
    <dbReference type="NCBI Taxonomy" id="417401"/>
    <lineage>
        <taxon>Eukaryota</taxon>
        <taxon>Metazoa</taxon>
        <taxon>Ecdysozoa</taxon>
        <taxon>Arthropoda</taxon>
        <taxon>Hexapoda</taxon>
        <taxon>Insecta</taxon>
        <taxon>Pterygota</taxon>
        <taxon>Neoptera</taxon>
        <taxon>Endopterygota</taxon>
        <taxon>Coleoptera</taxon>
        <taxon>Polyphaga</taxon>
        <taxon>Elateriformia</taxon>
        <taxon>Elateroidea</taxon>
        <taxon>Lampyridae</taxon>
        <taxon>Lampyrinae</taxon>
        <taxon>Pyrocoelia</taxon>
    </lineage>
</organism>
<dbReference type="GO" id="GO:0006355">
    <property type="term" value="P:regulation of DNA-templated transcription"/>
    <property type="evidence" value="ECO:0007669"/>
    <property type="project" value="InterPro"/>
</dbReference>
<dbReference type="Pfam" id="PF03735">
    <property type="entry name" value="ENT"/>
    <property type="match status" value="1"/>
</dbReference>
<dbReference type="EMBL" id="JAVRBK010000003">
    <property type="protein sequence ID" value="KAK5647018.1"/>
    <property type="molecule type" value="Genomic_DNA"/>
</dbReference>
<feature type="region of interest" description="Disordered" evidence="3">
    <location>
        <begin position="289"/>
        <end position="308"/>
    </location>
</feature>
<feature type="region of interest" description="Disordered" evidence="3">
    <location>
        <begin position="129"/>
        <end position="188"/>
    </location>
</feature>
<dbReference type="PANTHER" id="PTHR16500">
    <property type="entry name" value="BRCA2-INTERACTING TRANSCRIPTIONAL REPRESSOR EMSY"/>
    <property type="match status" value="1"/>
</dbReference>
<protein>
    <recommendedName>
        <fullName evidence="4">ENT domain-containing protein</fullName>
    </recommendedName>
</protein>
<reference evidence="5 6" key="1">
    <citation type="journal article" date="2024" name="Insects">
        <title>An Improved Chromosome-Level Genome Assembly of the Firefly Pyrocoelia pectoralis.</title>
        <authorList>
            <person name="Fu X."/>
            <person name="Meyer-Rochow V.B."/>
            <person name="Ballantyne L."/>
            <person name="Zhu X."/>
        </authorList>
    </citation>
    <scope>NUCLEOTIDE SEQUENCE [LARGE SCALE GENOMIC DNA]</scope>
    <source>
        <strain evidence="5">XCY_ONT2</strain>
    </source>
</reference>
<dbReference type="AlphaFoldDB" id="A0AAN7ZSF9"/>
<evidence type="ECO:0000256" key="2">
    <source>
        <dbReference type="ARBA" id="ARBA00023242"/>
    </source>
</evidence>
<evidence type="ECO:0000313" key="6">
    <source>
        <dbReference type="Proteomes" id="UP001329430"/>
    </source>
</evidence>
<dbReference type="SMART" id="SM01191">
    <property type="entry name" value="ENT"/>
    <property type="match status" value="1"/>
</dbReference>
<accession>A0AAN7ZSF9</accession>
<sequence length="678" mass="75191">MYPSILDMNENESSKYLRMLELDAYANMLAALRAQGPPTSEKLKLLKDIGNALRIPQERCKAEIRRVILDERLNTIAYFSCGQIETSDEWIKEGRRLISLMPRVAPQTIYSAIADEVADTASVNNEQLPYPAQTDRKRSNTSQVQSSNVPESSKAQTFRSTDTFKNEEAKKRKLPFGVENNNLPQLHGPSKISKIQQIYRQKVKAAAKEEKTKNKQESDYDYRNLHQQNRILHQQQHYTSKVQKLPLSTSSSASPKINILQNISIPPPSKNEDVIEHLKSDINNLSIQQSTDTNCPSPQPSCSNENQAPKLQTPTVVNLKPNSNISYKHIPSPGPSNETPKCLKVCTSRKTLTKGIAGQKLIIVSNAQSINSSSILQRTLSIPFVKNVSVKNFDKFKIVATSTSTNTLQLTSIGNVTSGTFTTNSAKHKVVTVKTSSTNKKVIPFAQLQALNAKGSIKMLPFGGKFLTKTTTASPLYIMNSVSSGVQAITKSTSSTPVIMTCKPQEPITTDPDLKKADDDKFENANNLNNSINDNDNTKSSVLADILKASNVTTSDDVQNEIDIEAHLSRYTISQERIVDEHVTVDASYEVIDNSEMVENSQGCDNNQNDTYISDNKNEISEILNNSVIDVMIDNLDTQTGECTVETTITHCDDEIEQYITSDSMVDVQKSTDIDTMN</sequence>
<proteinExistence type="predicted"/>
<dbReference type="InterPro" id="IPR036142">
    <property type="entry name" value="ENT_dom-like_sf"/>
</dbReference>
<feature type="compositionally biased region" description="Polar residues" evidence="3">
    <location>
        <begin position="140"/>
        <end position="161"/>
    </location>
</feature>